<protein>
    <submittedName>
        <fullName evidence="1">Uncharacterized protein</fullName>
    </submittedName>
</protein>
<comment type="caution">
    <text evidence="1">The sequence shown here is derived from an EMBL/GenBank/DDBJ whole genome shotgun (WGS) entry which is preliminary data.</text>
</comment>
<reference evidence="1 2" key="1">
    <citation type="submission" date="2006-02" db="EMBL/GenBank/DDBJ databases">
        <authorList>
            <person name="Murray A."/>
            <person name="Staley J."/>
            <person name="Ferriera S."/>
            <person name="Johnson J."/>
            <person name="Kravitz S."/>
            <person name="Halpern A."/>
            <person name="Remington K."/>
            <person name="Beeson K."/>
            <person name="Tran B."/>
            <person name="Rogers Y.-H."/>
            <person name="Friedman R."/>
            <person name="Venter J.C."/>
        </authorList>
    </citation>
    <scope>NUCLEOTIDE SEQUENCE [LARGE SCALE GENOMIC DNA]</scope>
    <source>
        <strain evidence="1 2">23-P</strain>
    </source>
</reference>
<name>A4BWJ7_9FLAO</name>
<sequence length="36" mass="4272">MQTHQITKANMLKFVQNKYNNSTFINSLKRVVNECK</sequence>
<accession>A4BWJ7</accession>
<dbReference type="Proteomes" id="UP000003053">
    <property type="component" value="Unassembled WGS sequence"/>
</dbReference>
<dbReference type="EMBL" id="AAOG01000001">
    <property type="protein sequence ID" value="EAR13338.1"/>
    <property type="molecule type" value="Genomic_DNA"/>
</dbReference>
<evidence type="ECO:0000313" key="1">
    <source>
        <dbReference type="EMBL" id="EAR13338.1"/>
    </source>
</evidence>
<evidence type="ECO:0000313" key="2">
    <source>
        <dbReference type="Proteomes" id="UP000003053"/>
    </source>
</evidence>
<proteinExistence type="predicted"/>
<keyword evidence="2" id="KW-1185">Reference proteome</keyword>
<dbReference type="AlphaFoldDB" id="A4BWJ7"/>
<dbReference type="HOGENOM" id="CLU_3357667_0_0_10"/>
<gene>
    <name evidence="1" type="ORF">PI23P_02552</name>
</gene>
<organism evidence="1 2">
    <name type="scientific">Polaribacter irgensii 23-P</name>
    <dbReference type="NCBI Taxonomy" id="313594"/>
    <lineage>
        <taxon>Bacteria</taxon>
        <taxon>Pseudomonadati</taxon>
        <taxon>Bacteroidota</taxon>
        <taxon>Flavobacteriia</taxon>
        <taxon>Flavobacteriales</taxon>
        <taxon>Flavobacteriaceae</taxon>
    </lineage>
</organism>